<gene>
    <name evidence="1" type="ORF">A6X21_08700</name>
</gene>
<keyword evidence="2" id="KW-1185">Reference proteome</keyword>
<sequence length="123" mass="13684">MFGLFGSKDWNVIAIVFERSDLYRVNGQRVKGGAAVKCRDGAKGMSRTIFWAVYDQKRAFLEGEAGPGAHLVTPQIIQRLKREINTNMTVTQILGMLEKGELAMAAKPLVWTGYPKPEPVSEE</sequence>
<evidence type="ECO:0000313" key="1">
    <source>
        <dbReference type="EMBL" id="ODA29368.1"/>
    </source>
</evidence>
<dbReference type="EMBL" id="LYDR01000130">
    <property type="protein sequence ID" value="ODA29368.1"/>
    <property type="molecule type" value="Genomic_DNA"/>
</dbReference>
<comment type="caution">
    <text evidence="1">The sequence shown here is derived from an EMBL/GenBank/DDBJ whole genome shotgun (WGS) entry which is preliminary data.</text>
</comment>
<reference evidence="1 2" key="1">
    <citation type="submission" date="2016-05" db="EMBL/GenBank/DDBJ databases">
        <title>Genomic and physiological characterization of Planctopirus sp. isolated from fresh water lake.</title>
        <authorList>
            <person name="Subhash Y."/>
            <person name="Ramana C."/>
        </authorList>
    </citation>
    <scope>NUCLEOTIDE SEQUENCE [LARGE SCALE GENOMIC DNA]</scope>
    <source>
        <strain evidence="1 2">JC280</strain>
    </source>
</reference>
<dbReference type="STRING" id="1841610.A6X21_08700"/>
<accession>A0A1C3E7Y6</accession>
<dbReference type="RefSeq" id="WP_013109786.1">
    <property type="nucleotide sequence ID" value="NZ_LYDR01000130.1"/>
</dbReference>
<dbReference type="AlphaFoldDB" id="A0A1C3E7Y6"/>
<evidence type="ECO:0000313" key="2">
    <source>
        <dbReference type="Proteomes" id="UP000094828"/>
    </source>
</evidence>
<name>A0A1C3E7Y6_9PLAN</name>
<dbReference type="OrthoDB" id="214632at2"/>
<protein>
    <submittedName>
        <fullName evidence="1">Uncharacterized protein</fullName>
    </submittedName>
</protein>
<organism evidence="1 2">
    <name type="scientific">Planctopirus hydrillae</name>
    <dbReference type="NCBI Taxonomy" id="1841610"/>
    <lineage>
        <taxon>Bacteria</taxon>
        <taxon>Pseudomonadati</taxon>
        <taxon>Planctomycetota</taxon>
        <taxon>Planctomycetia</taxon>
        <taxon>Planctomycetales</taxon>
        <taxon>Planctomycetaceae</taxon>
        <taxon>Planctopirus</taxon>
    </lineage>
</organism>
<dbReference type="Proteomes" id="UP000094828">
    <property type="component" value="Unassembled WGS sequence"/>
</dbReference>
<proteinExistence type="predicted"/>